<dbReference type="PANTHER" id="PTHR30546">
    <property type="entry name" value="FLAVODOXIN-RELATED PROTEIN WRBA-RELATED"/>
    <property type="match status" value="1"/>
</dbReference>
<dbReference type="GO" id="GO:0016020">
    <property type="term" value="C:membrane"/>
    <property type="evidence" value="ECO:0007669"/>
    <property type="project" value="TreeGrafter"/>
</dbReference>
<proteinExistence type="inferred from homology"/>
<name>A0A5K1K5S4_9APHY</name>
<keyword evidence="4" id="KW-0326">Glycosidase</keyword>
<evidence type="ECO:0000313" key="4">
    <source>
        <dbReference type="EMBL" id="VWP01316.1"/>
    </source>
</evidence>
<feature type="domain" description="Flavodoxin-like" evidence="3">
    <location>
        <begin position="49"/>
        <end position="237"/>
    </location>
</feature>
<reference evidence="4" key="1">
    <citation type="submission" date="2019-10" db="EMBL/GenBank/DDBJ databases">
        <authorList>
            <person name="Nor Muhammad N."/>
        </authorList>
    </citation>
    <scope>NUCLEOTIDE SEQUENCE</scope>
</reference>
<dbReference type="PROSITE" id="PS50902">
    <property type="entry name" value="FLAVODOXIN_LIKE"/>
    <property type="match status" value="1"/>
</dbReference>
<dbReference type="FunFam" id="3.40.50.360:FF:000001">
    <property type="entry name" value="NAD(P)H dehydrogenase (Quinone) FQR1-like"/>
    <property type="match status" value="1"/>
</dbReference>
<dbReference type="GO" id="GO:0004650">
    <property type="term" value="F:polygalacturonase activity"/>
    <property type="evidence" value="ECO:0007669"/>
    <property type="project" value="UniProtKB-EC"/>
</dbReference>
<protein>
    <submittedName>
        <fullName evidence="4">Polygalacturonase (PG) )</fullName>
        <ecNumber evidence="4">3.2.1.15</ecNumber>
    </submittedName>
</protein>
<dbReference type="SUPFAM" id="SSF52218">
    <property type="entry name" value="Flavoproteins"/>
    <property type="match status" value="1"/>
</dbReference>
<dbReference type="NCBIfam" id="NF002999">
    <property type="entry name" value="PRK03767.1"/>
    <property type="match status" value="1"/>
</dbReference>
<comment type="similarity">
    <text evidence="1">Belongs to the WrbA family.</text>
</comment>
<accession>A0A5K1K5S4</accession>
<dbReference type="Gene3D" id="3.40.50.360">
    <property type="match status" value="1"/>
</dbReference>
<dbReference type="PANTHER" id="PTHR30546:SF23">
    <property type="entry name" value="FLAVOPROTEIN-LIKE PROTEIN YCP4-RELATED"/>
    <property type="match status" value="1"/>
</dbReference>
<dbReference type="InterPro" id="IPR029039">
    <property type="entry name" value="Flavoprotein-like_sf"/>
</dbReference>
<dbReference type="NCBIfam" id="TIGR01755">
    <property type="entry name" value="flav_wrbA"/>
    <property type="match status" value="1"/>
</dbReference>
<gene>
    <name evidence="4" type="primary">P26215</name>
</gene>
<keyword evidence="4" id="KW-0378">Hydrolase</keyword>
<dbReference type="EC" id="3.2.1.15" evidence="4"/>
<dbReference type="GO" id="GO:0010181">
    <property type="term" value="F:FMN binding"/>
    <property type="evidence" value="ECO:0007669"/>
    <property type="project" value="InterPro"/>
</dbReference>
<organism evidence="4">
    <name type="scientific">Ganoderma boninense</name>
    <dbReference type="NCBI Taxonomy" id="34458"/>
    <lineage>
        <taxon>Eukaryota</taxon>
        <taxon>Fungi</taxon>
        <taxon>Dikarya</taxon>
        <taxon>Basidiomycota</taxon>
        <taxon>Agaricomycotina</taxon>
        <taxon>Agaricomycetes</taxon>
        <taxon>Polyporales</taxon>
        <taxon>Polyporaceae</taxon>
        <taxon>Ganoderma</taxon>
    </lineage>
</organism>
<evidence type="ECO:0000256" key="1">
    <source>
        <dbReference type="ARBA" id="ARBA00006961"/>
    </source>
</evidence>
<dbReference type="InterPro" id="IPR005025">
    <property type="entry name" value="FMN_Rdtase-like_dom"/>
</dbReference>
<feature type="region of interest" description="Disordered" evidence="2">
    <location>
        <begin position="1"/>
        <end position="41"/>
    </location>
</feature>
<feature type="compositionally biased region" description="Basic residues" evidence="2">
    <location>
        <begin position="1"/>
        <end position="10"/>
    </location>
</feature>
<dbReference type="InterPro" id="IPR008254">
    <property type="entry name" value="Flavodoxin/NO_synth"/>
</dbReference>
<dbReference type="EMBL" id="LR729275">
    <property type="protein sequence ID" value="VWP01316.1"/>
    <property type="molecule type" value="Genomic_DNA"/>
</dbReference>
<dbReference type="GO" id="GO:0003955">
    <property type="term" value="F:NAD(P)H dehydrogenase (quinone) activity"/>
    <property type="evidence" value="ECO:0007669"/>
    <property type="project" value="InterPro"/>
</dbReference>
<dbReference type="Pfam" id="PF03358">
    <property type="entry name" value="FMN_red"/>
    <property type="match status" value="1"/>
</dbReference>
<evidence type="ECO:0000256" key="2">
    <source>
        <dbReference type="SAM" id="MobiDB-lite"/>
    </source>
</evidence>
<sequence length="246" mass="25940">MCFPGKRLKNNHADDAAPPAKFPPTPAAPPASAPATQPATSATMSSPKVAIVIYSMYGHIAKLAESVKQGVESAGGSVTIYQISETLPEEILAKMHAPAKPNYPILAPGDLANFDAFLFGVPTRYGNFPAQWKNFWDATGQLWASGGLYGKYVSVFVSTASPGGGQESTVIATLSTFTHHGMIFVPFGYAKAFGQLTNLSEVHGGSPWGAGTFAAGDGSRQPSALELEIAQIQGKSFWETVSKVKF</sequence>
<evidence type="ECO:0000259" key="3">
    <source>
        <dbReference type="PROSITE" id="PS50902"/>
    </source>
</evidence>
<feature type="compositionally biased region" description="Pro residues" evidence="2">
    <location>
        <begin position="20"/>
        <end position="32"/>
    </location>
</feature>
<dbReference type="AlphaFoldDB" id="A0A5K1K5S4"/>
<dbReference type="InterPro" id="IPR010089">
    <property type="entry name" value="Flavoprotein_WrbA-like"/>
</dbReference>